<evidence type="ECO:0000313" key="3">
    <source>
        <dbReference type="EMBL" id="KAG9242374.1"/>
    </source>
</evidence>
<gene>
    <name evidence="3" type="ORF">BJ878DRAFT_555628</name>
</gene>
<dbReference type="EMBL" id="MU254080">
    <property type="protein sequence ID" value="KAG9242374.1"/>
    <property type="molecule type" value="Genomic_DNA"/>
</dbReference>
<feature type="compositionally biased region" description="Basic and acidic residues" evidence="2">
    <location>
        <begin position="62"/>
        <end position="79"/>
    </location>
</feature>
<feature type="compositionally biased region" description="Polar residues" evidence="2">
    <location>
        <begin position="92"/>
        <end position="104"/>
    </location>
</feature>
<comment type="caution">
    <text evidence="3">The sequence shown here is derived from an EMBL/GenBank/DDBJ whole genome shotgun (WGS) entry which is preliminary data.</text>
</comment>
<reference evidence="3" key="1">
    <citation type="journal article" date="2021" name="IMA Fungus">
        <title>Genomic characterization of three marine fungi, including Emericellopsis atlantica sp. nov. with signatures of a generalist lifestyle and marine biomass degradation.</title>
        <authorList>
            <person name="Hagestad O.C."/>
            <person name="Hou L."/>
            <person name="Andersen J.H."/>
            <person name="Hansen E.H."/>
            <person name="Altermark B."/>
            <person name="Li C."/>
            <person name="Kuhnert E."/>
            <person name="Cox R.J."/>
            <person name="Crous P.W."/>
            <person name="Spatafora J.W."/>
            <person name="Lail K."/>
            <person name="Amirebrahimi M."/>
            <person name="Lipzen A."/>
            <person name="Pangilinan J."/>
            <person name="Andreopoulos W."/>
            <person name="Hayes R.D."/>
            <person name="Ng V."/>
            <person name="Grigoriev I.V."/>
            <person name="Jackson S.A."/>
            <person name="Sutton T.D.S."/>
            <person name="Dobson A.D.W."/>
            <person name="Rama T."/>
        </authorList>
    </citation>
    <scope>NUCLEOTIDE SEQUENCE</scope>
    <source>
        <strain evidence="3">TRa3180A</strain>
    </source>
</reference>
<keyword evidence="4" id="KW-1185">Reference proteome</keyword>
<feature type="coiled-coil region" evidence="1">
    <location>
        <begin position="169"/>
        <end position="196"/>
    </location>
</feature>
<feature type="compositionally biased region" description="Acidic residues" evidence="2">
    <location>
        <begin position="301"/>
        <end position="313"/>
    </location>
</feature>
<organism evidence="3 4">
    <name type="scientific">Calycina marina</name>
    <dbReference type="NCBI Taxonomy" id="1763456"/>
    <lineage>
        <taxon>Eukaryota</taxon>
        <taxon>Fungi</taxon>
        <taxon>Dikarya</taxon>
        <taxon>Ascomycota</taxon>
        <taxon>Pezizomycotina</taxon>
        <taxon>Leotiomycetes</taxon>
        <taxon>Helotiales</taxon>
        <taxon>Pezizellaceae</taxon>
        <taxon>Calycina</taxon>
    </lineage>
</organism>
<protein>
    <submittedName>
        <fullName evidence="3">Uncharacterized protein</fullName>
    </submittedName>
</protein>
<sequence>MVKQYLEEQSATLAQAVIHHGLDMSKEVQQEIADETRLTKQQIRRRMYQRRTNPGRSQNRKTLREAENRTEKDGAEKKAAPSGMLLEGGSTAGNSTAADNTVERSSTFYTQRMAKRKVVEMDDENTRKEAYLREDAAFPKAQESPEPPQIISPAHSLIPVKVTSVEERVRDDFQEYTDQENNLKKLEMEASLLRMNYKYVAVPVGASLPDLTRPDPLKHLLTTYHRRQRMPRQLTTQLEDSTVHSKNDRALPKNRQKLLAPCYEARNIEDIRALNIAEEKRKNPVLKALCKCAQLDMEEAELEEDQHDDEFEENSGKDASLQKLKPRQTCMWCV</sequence>
<dbReference type="AlphaFoldDB" id="A0A9P7YYN3"/>
<evidence type="ECO:0000256" key="1">
    <source>
        <dbReference type="SAM" id="Coils"/>
    </source>
</evidence>
<name>A0A9P7YYN3_9HELO</name>
<feature type="region of interest" description="Disordered" evidence="2">
    <location>
        <begin position="301"/>
        <end position="320"/>
    </location>
</feature>
<proteinExistence type="predicted"/>
<evidence type="ECO:0000256" key="2">
    <source>
        <dbReference type="SAM" id="MobiDB-lite"/>
    </source>
</evidence>
<evidence type="ECO:0000313" key="4">
    <source>
        <dbReference type="Proteomes" id="UP000887226"/>
    </source>
</evidence>
<dbReference type="Proteomes" id="UP000887226">
    <property type="component" value="Unassembled WGS sequence"/>
</dbReference>
<keyword evidence="1" id="KW-0175">Coiled coil</keyword>
<feature type="region of interest" description="Disordered" evidence="2">
    <location>
        <begin position="38"/>
        <end position="104"/>
    </location>
</feature>
<accession>A0A9P7YYN3</accession>